<evidence type="ECO:0000256" key="4">
    <source>
        <dbReference type="ARBA" id="ARBA00023004"/>
    </source>
</evidence>
<protein>
    <recommendedName>
        <fullName evidence="8">Radical SAM core domain-containing protein</fullName>
    </recommendedName>
</protein>
<dbReference type="InterPro" id="IPR058240">
    <property type="entry name" value="rSAM_sf"/>
</dbReference>
<dbReference type="GO" id="GO:0051536">
    <property type="term" value="F:iron-sulfur cluster binding"/>
    <property type="evidence" value="ECO:0007669"/>
    <property type="project" value="UniProtKB-KW"/>
</dbReference>
<evidence type="ECO:0000256" key="5">
    <source>
        <dbReference type="ARBA" id="ARBA00023014"/>
    </source>
</evidence>
<dbReference type="SUPFAM" id="SSF102114">
    <property type="entry name" value="Radical SAM enzymes"/>
    <property type="match status" value="1"/>
</dbReference>
<keyword evidence="4" id="KW-0408">Iron</keyword>
<dbReference type="STRING" id="62928.azo3117"/>
<dbReference type="GO" id="GO:0046872">
    <property type="term" value="F:metal ion binding"/>
    <property type="evidence" value="ECO:0007669"/>
    <property type="project" value="UniProtKB-KW"/>
</dbReference>
<dbReference type="CDD" id="cd01335">
    <property type="entry name" value="Radical_SAM"/>
    <property type="match status" value="1"/>
</dbReference>
<dbReference type="KEGG" id="azo:azo3117"/>
<evidence type="ECO:0000256" key="3">
    <source>
        <dbReference type="ARBA" id="ARBA00022723"/>
    </source>
</evidence>
<dbReference type="InterPro" id="IPR013785">
    <property type="entry name" value="Aldolase_TIM"/>
</dbReference>
<organism evidence="6 7">
    <name type="scientific">Azoarcus sp. (strain BH72)</name>
    <dbReference type="NCBI Taxonomy" id="418699"/>
    <lineage>
        <taxon>Bacteria</taxon>
        <taxon>Pseudomonadati</taxon>
        <taxon>Pseudomonadota</taxon>
        <taxon>Betaproteobacteria</taxon>
        <taxon>Rhodocyclales</taxon>
        <taxon>Zoogloeaceae</taxon>
        <taxon>Azoarcus</taxon>
    </lineage>
</organism>
<evidence type="ECO:0000313" key="7">
    <source>
        <dbReference type="Proteomes" id="UP000002588"/>
    </source>
</evidence>
<evidence type="ECO:0000256" key="2">
    <source>
        <dbReference type="ARBA" id="ARBA00022691"/>
    </source>
</evidence>
<evidence type="ECO:0008006" key="8">
    <source>
        <dbReference type="Google" id="ProtNLM"/>
    </source>
</evidence>
<reference evidence="6 7" key="1">
    <citation type="journal article" date="2006" name="Nat. Biotechnol.">
        <title>Complete genome of the mutualistic, N2-fixing grass endophyte Azoarcus sp. strain BH72.</title>
        <authorList>
            <person name="Krause A."/>
            <person name="Ramakumar A."/>
            <person name="Bartels D."/>
            <person name="Battistoni F."/>
            <person name="Bekel T."/>
            <person name="Boch J."/>
            <person name="Boehm M."/>
            <person name="Friedrich F."/>
            <person name="Hurek T."/>
            <person name="Krause L."/>
            <person name="Linke B."/>
            <person name="McHardy A.C."/>
            <person name="Sarkar A."/>
            <person name="Schneiker S."/>
            <person name="Syed A.A."/>
            <person name="Thauer R."/>
            <person name="Vorhoelter F.-J."/>
            <person name="Weidner S."/>
            <person name="Puehler A."/>
            <person name="Reinhold-Hurek B."/>
            <person name="Kaiser O."/>
            <person name="Goesmann A."/>
        </authorList>
    </citation>
    <scope>NUCLEOTIDE SEQUENCE [LARGE SCALE GENOMIC DNA]</scope>
    <source>
        <strain evidence="6 7">BH72</strain>
    </source>
</reference>
<dbReference type="EMBL" id="AM406670">
    <property type="protein sequence ID" value="CAL95734.1"/>
    <property type="molecule type" value="Genomic_DNA"/>
</dbReference>
<dbReference type="Proteomes" id="UP000002588">
    <property type="component" value="Chromosome"/>
</dbReference>
<dbReference type="SFLD" id="SFLDS00029">
    <property type="entry name" value="Radical_SAM"/>
    <property type="match status" value="1"/>
</dbReference>
<gene>
    <name evidence="6" type="ordered locus">azo3117</name>
</gene>
<name>A1KA78_AZOSB</name>
<proteinExistence type="predicted"/>
<comment type="cofactor">
    <cofactor evidence="1">
        <name>[4Fe-4S] cluster</name>
        <dbReference type="ChEBI" id="CHEBI:49883"/>
    </cofactor>
</comment>
<dbReference type="AlphaFoldDB" id="A1KA78"/>
<sequence>MTGGEYNTALSAFRRHFLQVPDVTMDSNAQPLIRSLTTRNHDRDLAGLTYVYPVLSRRAGGVSVGINLNPNNACNWHCAYCQVPDLTRGKAPAIDLAVLEAELRGFLAALVEGDWMVRHVPAEMRVIRDIAFSGNGEPTSADEFPEAVALVARLRDEFGLGSGGRAPGAPVPLRLITNGSLAGQARVQHGLHLLAAAGGEVWFKVDAGTPEAIERINGVRLEPASIAKHLAASATCCPTWVQTCMFRWDGQAPDEAALASYLALLSAAGIDRLQGVLLYGIARPSMQQEAGHLSPLTAEELETIGERLRRAGLTVRVSP</sequence>
<keyword evidence="2" id="KW-0949">S-adenosyl-L-methionine</keyword>
<dbReference type="HOGENOM" id="CLU_064707_0_0_4"/>
<evidence type="ECO:0000256" key="1">
    <source>
        <dbReference type="ARBA" id="ARBA00001966"/>
    </source>
</evidence>
<dbReference type="eggNOG" id="COG0731">
    <property type="taxonomic scope" value="Bacteria"/>
</dbReference>
<evidence type="ECO:0000313" key="6">
    <source>
        <dbReference type="EMBL" id="CAL95734.1"/>
    </source>
</evidence>
<keyword evidence="3" id="KW-0479">Metal-binding</keyword>
<dbReference type="Gene3D" id="3.20.20.70">
    <property type="entry name" value="Aldolase class I"/>
    <property type="match status" value="1"/>
</dbReference>
<keyword evidence="5" id="KW-0411">Iron-sulfur</keyword>
<accession>A1KA78</accession>
<keyword evidence="7" id="KW-1185">Reference proteome</keyword>
<dbReference type="InterPro" id="IPR007197">
    <property type="entry name" value="rSAM"/>
</dbReference>
<dbReference type="GO" id="GO:0003824">
    <property type="term" value="F:catalytic activity"/>
    <property type="evidence" value="ECO:0007669"/>
    <property type="project" value="InterPro"/>
</dbReference>